<comment type="similarity">
    <text evidence="1">Belongs to the TRAFAC class TrmE-Era-EngA-EngB-Septin-like GTPase superfamily. TrmE GTPase family.</text>
</comment>
<dbReference type="CDD" id="cd04164">
    <property type="entry name" value="trmE"/>
    <property type="match status" value="1"/>
</dbReference>
<dbReference type="SUPFAM" id="SSF116878">
    <property type="entry name" value="TrmE connector domain"/>
    <property type="match status" value="1"/>
</dbReference>
<dbReference type="InterPro" id="IPR006073">
    <property type="entry name" value="GTP-bd"/>
</dbReference>
<dbReference type="InterPro" id="IPR025867">
    <property type="entry name" value="MnmE_helical"/>
</dbReference>
<dbReference type="PANTHER" id="PTHR42714">
    <property type="entry name" value="TRNA MODIFICATION GTPASE GTPBP3"/>
    <property type="match status" value="1"/>
</dbReference>
<dbReference type="OrthoDB" id="188276at2759"/>
<evidence type="ECO:0000313" key="7">
    <source>
        <dbReference type="Proteomes" id="UP000188318"/>
    </source>
</evidence>
<dbReference type="HAMAP" id="MF_00379">
    <property type="entry name" value="GTPase_MnmE"/>
    <property type="match status" value="1"/>
</dbReference>
<keyword evidence="2" id="KW-0819">tRNA processing</keyword>
<dbReference type="VEuPathDB" id="FungiDB:ASPCADRAFT_59256"/>
<dbReference type="InterPro" id="IPR027417">
    <property type="entry name" value="P-loop_NTPase"/>
</dbReference>
<dbReference type="NCBIfam" id="TIGR00450">
    <property type="entry name" value="mnmE_trmE_thdF"/>
    <property type="match status" value="1"/>
</dbReference>
<dbReference type="PROSITE" id="PS51709">
    <property type="entry name" value="G_TRME"/>
    <property type="match status" value="1"/>
</dbReference>
<evidence type="ECO:0000256" key="3">
    <source>
        <dbReference type="ARBA" id="ARBA00022741"/>
    </source>
</evidence>
<evidence type="ECO:0000259" key="5">
    <source>
        <dbReference type="PROSITE" id="PS51709"/>
    </source>
</evidence>
<dbReference type="Gene3D" id="3.40.50.300">
    <property type="entry name" value="P-loop containing nucleotide triphosphate hydrolases"/>
    <property type="match status" value="1"/>
</dbReference>
<keyword evidence="7" id="KW-1185">Reference proteome</keyword>
<dbReference type="InterPro" id="IPR031168">
    <property type="entry name" value="G_TrmE"/>
</dbReference>
<evidence type="ECO:0000256" key="1">
    <source>
        <dbReference type="ARBA" id="ARBA00011043"/>
    </source>
</evidence>
<dbReference type="Proteomes" id="UP000188318">
    <property type="component" value="Unassembled WGS sequence"/>
</dbReference>
<dbReference type="InterPro" id="IPR005225">
    <property type="entry name" value="Small_GTP-bd"/>
</dbReference>
<evidence type="ECO:0000256" key="2">
    <source>
        <dbReference type="ARBA" id="ARBA00022694"/>
    </source>
</evidence>
<reference evidence="7" key="1">
    <citation type="journal article" date="2017" name="Genome Biol.">
        <title>Comparative genomics reveals high biological diversity and specific adaptations in the industrially and medically important fungal genus Aspergillus.</title>
        <authorList>
            <person name="de Vries R.P."/>
            <person name="Riley R."/>
            <person name="Wiebenga A."/>
            <person name="Aguilar-Osorio G."/>
            <person name="Amillis S."/>
            <person name="Uchima C.A."/>
            <person name="Anderluh G."/>
            <person name="Asadollahi M."/>
            <person name="Askin M."/>
            <person name="Barry K."/>
            <person name="Battaglia E."/>
            <person name="Bayram O."/>
            <person name="Benocci T."/>
            <person name="Braus-Stromeyer S.A."/>
            <person name="Caldana C."/>
            <person name="Canovas D."/>
            <person name="Cerqueira G.C."/>
            <person name="Chen F."/>
            <person name="Chen W."/>
            <person name="Choi C."/>
            <person name="Clum A."/>
            <person name="Dos Santos R.A."/>
            <person name="Damasio A.R."/>
            <person name="Diallinas G."/>
            <person name="Emri T."/>
            <person name="Fekete E."/>
            <person name="Flipphi M."/>
            <person name="Freyberg S."/>
            <person name="Gallo A."/>
            <person name="Gournas C."/>
            <person name="Habgood R."/>
            <person name="Hainaut M."/>
            <person name="Harispe M.L."/>
            <person name="Henrissat B."/>
            <person name="Hilden K.S."/>
            <person name="Hope R."/>
            <person name="Hossain A."/>
            <person name="Karabika E."/>
            <person name="Karaffa L."/>
            <person name="Karanyi Z."/>
            <person name="Krasevec N."/>
            <person name="Kuo A."/>
            <person name="Kusch H."/>
            <person name="LaButti K."/>
            <person name="Lagendijk E.L."/>
            <person name="Lapidus A."/>
            <person name="Levasseur A."/>
            <person name="Lindquist E."/>
            <person name="Lipzen A."/>
            <person name="Logrieco A.F."/>
            <person name="MacCabe A."/>
            <person name="Maekelae M.R."/>
            <person name="Malavazi I."/>
            <person name="Melin P."/>
            <person name="Meyer V."/>
            <person name="Mielnichuk N."/>
            <person name="Miskei M."/>
            <person name="Molnar A.P."/>
            <person name="Mule G."/>
            <person name="Ngan C.Y."/>
            <person name="Orejas M."/>
            <person name="Orosz E."/>
            <person name="Ouedraogo J.P."/>
            <person name="Overkamp K.M."/>
            <person name="Park H.-S."/>
            <person name="Perrone G."/>
            <person name="Piumi F."/>
            <person name="Punt P.J."/>
            <person name="Ram A.F."/>
            <person name="Ramon A."/>
            <person name="Rauscher S."/>
            <person name="Record E."/>
            <person name="Riano-Pachon D.M."/>
            <person name="Robert V."/>
            <person name="Roehrig J."/>
            <person name="Ruller R."/>
            <person name="Salamov A."/>
            <person name="Salih N.S."/>
            <person name="Samson R.A."/>
            <person name="Sandor E."/>
            <person name="Sanguinetti M."/>
            <person name="Schuetze T."/>
            <person name="Sepcic K."/>
            <person name="Shelest E."/>
            <person name="Sherlock G."/>
            <person name="Sophianopoulou V."/>
            <person name="Squina F.M."/>
            <person name="Sun H."/>
            <person name="Susca A."/>
            <person name="Todd R.B."/>
            <person name="Tsang A."/>
            <person name="Unkles S.E."/>
            <person name="van de Wiele N."/>
            <person name="van Rossen-Uffink D."/>
            <person name="Oliveira J.V."/>
            <person name="Vesth T.C."/>
            <person name="Visser J."/>
            <person name="Yu J.-H."/>
            <person name="Zhou M."/>
            <person name="Andersen M.R."/>
            <person name="Archer D.B."/>
            <person name="Baker S.E."/>
            <person name="Benoit I."/>
            <person name="Brakhage A.A."/>
            <person name="Braus G.H."/>
            <person name="Fischer R."/>
            <person name="Frisvad J.C."/>
            <person name="Goldman G.H."/>
            <person name="Houbraken J."/>
            <person name="Oakley B."/>
            <person name="Pocsi I."/>
            <person name="Scazzocchio C."/>
            <person name="Seiboth B."/>
            <person name="vanKuyk P.A."/>
            <person name="Wortman J."/>
            <person name="Dyer P.S."/>
            <person name="Grigoriev I.V."/>
        </authorList>
    </citation>
    <scope>NUCLEOTIDE SEQUENCE [LARGE SCALE GENOMIC DNA]</scope>
    <source>
        <strain evidence="7">ITEM 5010</strain>
    </source>
</reference>
<dbReference type="STRING" id="602072.A0A1R3R7M4"/>
<dbReference type="GO" id="GO:0002098">
    <property type="term" value="P:tRNA wobble uridine modification"/>
    <property type="evidence" value="ECO:0007669"/>
    <property type="project" value="TreeGrafter"/>
</dbReference>
<dbReference type="GO" id="GO:0030488">
    <property type="term" value="P:tRNA methylation"/>
    <property type="evidence" value="ECO:0007669"/>
    <property type="project" value="TreeGrafter"/>
</dbReference>
<dbReference type="InterPro" id="IPR004520">
    <property type="entry name" value="GTPase_MnmE"/>
</dbReference>
<protein>
    <recommendedName>
        <fullName evidence="5">TrmE-type G domain-containing protein</fullName>
    </recommendedName>
</protein>
<dbReference type="NCBIfam" id="TIGR00231">
    <property type="entry name" value="small_GTP"/>
    <property type="match status" value="1"/>
</dbReference>
<dbReference type="EMBL" id="KV907519">
    <property type="protein sequence ID" value="OOF90487.1"/>
    <property type="molecule type" value="Genomic_DNA"/>
</dbReference>
<dbReference type="SUPFAM" id="SSF52540">
    <property type="entry name" value="P-loop containing nucleoside triphosphate hydrolases"/>
    <property type="match status" value="1"/>
</dbReference>
<keyword evidence="4" id="KW-0342">GTP-binding</keyword>
<feature type="non-terminal residue" evidence="6">
    <location>
        <position position="1"/>
    </location>
</feature>
<dbReference type="CDD" id="cd14858">
    <property type="entry name" value="TrmE_N"/>
    <property type="match status" value="1"/>
</dbReference>
<dbReference type="NCBIfam" id="NF003661">
    <property type="entry name" value="PRK05291.1-3"/>
    <property type="match status" value="1"/>
</dbReference>
<dbReference type="InterPro" id="IPR027368">
    <property type="entry name" value="MnmE_dom2"/>
</dbReference>
<evidence type="ECO:0000256" key="4">
    <source>
        <dbReference type="ARBA" id="ARBA00023134"/>
    </source>
</evidence>
<accession>A0A1R3R7M4</accession>
<organism evidence="6 7">
    <name type="scientific">Aspergillus carbonarius (strain ITEM 5010)</name>
    <dbReference type="NCBI Taxonomy" id="602072"/>
    <lineage>
        <taxon>Eukaryota</taxon>
        <taxon>Fungi</taxon>
        <taxon>Dikarya</taxon>
        <taxon>Ascomycota</taxon>
        <taxon>Pezizomycotina</taxon>
        <taxon>Eurotiomycetes</taxon>
        <taxon>Eurotiomycetidae</taxon>
        <taxon>Eurotiales</taxon>
        <taxon>Aspergillaceae</taxon>
        <taxon>Aspergillus</taxon>
        <taxon>Aspergillus subgen. Circumdati</taxon>
    </lineage>
</organism>
<dbReference type="GO" id="GO:0003924">
    <property type="term" value="F:GTPase activity"/>
    <property type="evidence" value="ECO:0007669"/>
    <property type="project" value="InterPro"/>
</dbReference>
<evidence type="ECO:0000313" key="6">
    <source>
        <dbReference type="EMBL" id="OOF90487.1"/>
    </source>
</evidence>
<sequence length="393" mass="42286">NDNNLIDKGVAIAFPGPNSYTGEDVVEFQGHGGVSVIRKLLETIISLDVRVAEPGEFTKRAFLNGKMDLVQAEAVQDLIQSSSEESALSAVRSLTGEFSEKINQILSELISLRVFVEATIDFSDEEIDFLESHEVSSKLHSLKVTLLNILESANQGAILRDGIHVAIAGKPNAGKSSLLNSLTKQPSAIVTDVAGTTRDVLKETIHIDGMPIHIIDTAGLHNSDNIIEQEGIRRAHTEINNADFVLLVYDASDKSVDLSILPESVKDKPKIVIKNKIDLTGSKAGIQNIQNNPEISISAKNGDGINIVRKALADFAGLNSNTEGVFLARKRHIIAINETLSFINSAISQLDGGASELVAEDLRQAGMHLGQITGEFSSDDLLGQIFSSFCIGK</sequence>
<dbReference type="Gene3D" id="3.30.1360.120">
    <property type="entry name" value="Probable tRNA modification gtpase trme, domain 1"/>
    <property type="match status" value="1"/>
</dbReference>
<dbReference type="Gene3D" id="1.20.120.430">
    <property type="entry name" value="tRNA modification GTPase MnmE domain 2"/>
    <property type="match status" value="1"/>
</dbReference>
<gene>
    <name evidence="6" type="ORF">ASPCADRAFT_59256</name>
</gene>
<dbReference type="Pfam" id="PF01926">
    <property type="entry name" value="MMR_HSR1"/>
    <property type="match status" value="1"/>
</dbReference>
<dbReference type="Pfam" id="PF12631">
    <property type="entry name" value="MnmE_helical"/>
    <property type="match status" value="1"/>
</dbReference>
<dbReference type="PANTHER" id="PTHR42714:SF2">
    <property type="entry name" value="TRNA MODIFICATION GTPASE GTPBP3, MITOCHONDRIAL"/>
    <property type="match status" value="1"/>
</dbReference>
<dbReference type="Pfam" id="PF10396">
    <property type="entry name" value="TrmE_N"/>
    <property type="match status" value="1"/>
</dbReference>
<dbReference type="GO" id="GO:0005829">
    <property type="term" value="C:cytosol"/>
    <property type="evidence" value="ECO:0007669"/>
    <property type="project" value="TreeGrafter"/>
</dbReference>
<dbReference type="GO" id="GO:0005525">
    <property type="term" value="F:GTP binding"/>
    <property type="evidence" value="ECO:0007669"/>
    <property type="project" value="UniProtKB-KW"/>
</dbReference>
<feature type="domain" description="TrmE-type G" evidence="5">
    <location>
        <begin position="162"/>
        <end position="317"/>
    </location>
</feature>
<dbReference type="InterPro" id="IPR018948">
    <property type="entry name" value="GTP-bd_TrmE_N"/>
</dbReference>
<keyword evidence="3" id="KW-0547">Nucleotide-binding</keyword>
<name>A0A1R3R7M4_ASPC5</name>
<dbReference type="InterPro" id="IPR027266">
    <property type="entry name" value="TrmE/GcvT-like"/>
</dbReference>
<proteinExistence type="inferred from homology"/>
<dbReference type="AlphaFoldDB" id="A0A1R3R7M4"/>